<organism evidence="1 2">
    <name type="scientific">Alistipes inops</name>
    <dbReference type="NCBI Taxonomy" id="1501391"/>
    <lineage>
        <taxon>Bacteria</taxon>
        <taxon>Pseudomonadati</taxon>
        <taxon>Bacteroidota</taxon>
        <taxon>Bacteroidia</taxon>
        <taxon>Bacteroidales</taxon>
        <taxon>Rikenellaceae</taxon>
        <taxon>Alistipes</taxon>
    </lineage>
</organism>
<dbReference type="InterPro" id="IPR036709">
    <property type="entry name" value="Autotransporte_beta_dom_sf"/>
</dbReference>
<evidence type="ECO:0000313" key="1">
    <source>
        <dbReference type="EMBL" id="KHE42053.1"/>
    </source>
</evidence>
<protein>
    <recommendedName>
        <fullName evidence="3">DUF3575 domain-containing protein</fullName>
    </recommendedName>
</protein>
<dbReference type="SUPFAM" id="SSF103515">
    <property type="entry name" value="Autotransporter"/>
    <property type="match status" value="1"/>
</dbReference>
<dbReference type="InterPro" id="IPR021958">
    <property type="entry name" value="DUF3575"/>
</dbReference>
<evidence type="ECO:0008006" key="3">
    <source>
        <dbReference type="Google" id="ProtNLM"/>
    </source>
</evidence>
<gene>
    <name evidence="1" type="ORF">LG35_05710</name>
</gene>
<accession>A0ABR4YIG4</accession>
<comment type="caution">
    <text evidence="1">The sequence shown here is derived from an EMBL/GenBank/DDBJ whole genome shotgun (WGS) entry which is preliminary data.</text>
</comment>
<proteinExistence type="predicted"/>
<keyword evidence="2" id="KW-1185">Reference proteome</keyword>
<sequence>MKRVVIYGILCLLGFAAVPHGELGAQTVRGAEREMPRLTVKTNALYWATASFNAGLEVGLDRRITLEVTGGYNPWTYADNRKFKFWMVQPEVRFWPYRRFSGHFIGANFIYSDFNAGGIEWLGMGTRRYEGSLFGVGLSYGYMWSIGKRWHVEATIGVGYVSLEYDEYVWKQCGRFLGHGRNSYLGPTKIGVSFSYTIM</sequence>
<dbReference type="Proteomes" id="UP000030889">
    <property type="component" value="Unassembled WGS sequence"/>
</dbReference>
<dbReference type="EMBL" id="JRGF01000006">
    <property type="protein sequence ID" value="KHE42053.1"/>
    <property type="molecule type" value="Genomic_DNA"/>
</dbReference>
<reference evidence="1 2" key="1">
    <citation type="submission" date="2014-09" db="EMBL/GenBank/DDBJ databases">
        <title>Alistipes sp. 627, sp. nov., a novel member of the family Rikenellaceae isolated from human faeces.</title>
        <authorList>
            <person name="Shkoporov A.N."/>
            <person name="Chaplin A.V."/>
            <person name="Motuzova O.V."/>
            <person name="Kafarskaia L.I."/>
            <person name="Khokhlova E.V."/>
            <person name="Efimov B.A."/>
        </authorList>
    </citation>
    <scope>NUCLEOTIDE SEQUENCE [LARGE SCALE GENOMIC DNA]</scope>
    <source>
        <strain evidence="1 2">627</strain>
    </source>
</reference>
<dbReference type="RefSeq" id="WP_022063025.1">
    <property type="nucleotide sequence ID" value="NZ_JRGF01000006.1"/>
</dbReference>
<evidence type="ECO:0000313" key="2">
    <source>
        <dbReference type="Proteomes" id="UP000030889"/>
    </source>
</evidence>
<dbReference type="Pfam" id="PF12099">
    <property type="entry name" value="DUF3575"/>
    <property type="match status" value="1"/>
</dbReference>
<name>A0ABR4YIG4_9BACT</name>